<dbReference type="OrthoDB" id="2441647at2759"/>
<feature type="domain" description="LTD" evidence="2">
    <location>
        <begin position="24"/>
        <end position="151"/>
    </location>
</feature>
<evidence type="ECO:0000313" key="4">
    <source>
        <dbReference type="Proteomes" id="UP000597762"/>
    </source>
</evidence>
<dbReference type="Gene3D" id="2.60.40.1260">
    <property type="entry name" value="Lamin Tail domain"/>
    <property type="match status" value="1"/>
</dbReference>
<dbReference type="GO" id="GO:0006998">
    <property type="term" value="P:nuclear envelope organization"/>
    <property type="evidence" value="ECO:0007669"/>
    <property type="project" value="TreeGrafter"/>
</dbReference>
<reference evidence="3" key="1">
    <citation type="submission" date="2021-01" db="EMBL/GenBank/DDBJ databases">
        <authorList>
            <person name="Li R."/>
            <person name="Bekaert M."/>
        </authorList>
    </citation>
    <scope>NUCLEOTIDE SEQUENCE</scope>
    <source>
        <strain evidence="3">Farmed</strain>
    </source>
</reference>
<sequence>MGNRTSRSPSFVAHFAGSTAITTGRVTMQRSSKGVISIAEVDNGGRYVTLENTSTSRMKRLQNLKGWKIKRDFLETTSLPSFTFEYVINRDFTLDAQQNIKIWAKNFEKDPEIKGNDIVCTVSDWGQVNRNSLITLFDDNGVEKATLSVKVNL</sequence>
<gene>
    <name evidence="3" type="ORF">SPHA_28955</name>
</gene>
<dbReference type="PANTHER" id="PTHR45721">
    <property type="entry name" value="LAMIN DM0-RELATED"/>
    <property type="match status" value="1"/>
</dbReference>
<name>A0A812C3W5_ACAPH</name>
<dbReference type="GO" id="GO:0005200">
    <property type="term" value="F:structural constituent of cytoskeleton"/>
    <property type="evidence" value="ECO:0007669"/>
    <property type="project" value="TreeGrafter"/>
</dbReference>
<dbReference type="GO" id="GO:0090435">
    <property type="term" value="P:protein localization to nuclear envelope"/>
    <property type="evidence" value="ECO:0007669"/>
    <property type="project" value="TreeGrafter"/>
</dbReference>
<dbReference type="GO" id="GO:0007097">
    <property type="term" value="P:nuclear migration"/>
    <property type="evidence" value="ECO:0007669"/>
    <property type="project" value="TreeGrafter"/>
</dbReference>
<dbReference type="SUPFAM" id="SSF74853">
    <property type="entry name" value="Lamin A/C globular tail domain"/>
    <property type="match status" value="1"/>
</dbReference>
<evidence type="ECO:0000256" key="1">
    <source>
        <dbReference type="ARBA" id="ARBA00023054"/>
    </source>
</evidence>
<accession>A0A812C3W5</accession>
<dbReference type="PROSITE" id="PS51841">
    <property type="entry name" value="LTD"/>
    <property type="match status" value="1"/>
</dbReference>
<dbReference type="EMBL" id="CAHIKZ030001146">
    <property type="protein sequence ID" value="CAE1254432.1"/>
    <property type="molecule type" value="Genomic_DNA"/>
</dbReference>
<evidence type="ECO:0000259" key="2">
    <source>
        <dbReference type="PROSITE" id="PS51841"/>
    </source>
</evidence>
<dbReference type="Pfam" id="PF00932">
    <property type="entry name" value="LTD"/>
    <property type="match status" value="1"/>
</dbReference>
<keyword evidence="1" id="KW-0175">Coiled coil</keyword>
<evidence type="ECO:0000313" key="3">
    <source>
        <dbReference type="EMBL" id="CAE1254432.1"/>
    </source>
</evidence>
<comment type="caution">
    <text evidence="3">The sequence shown here is derived from an EMBL/GenBank/DDBJ whole genome shotgun (WGS) entry which is preliminary data.</text>
</comment>
<protein>
    <recommendedName>
        <fullName evidence="2">LTD domain-containing protein</fullName>
    </recommendedName>
</protein>
<dbReference type="InterPro" id="IPR001322">
    <property type="entry name" value="Lamin_tail_dom"/>
</dbReference>
<dbReference type="GO" id="GO:0051664">
    <property type="term" value="P:nuclear pore localization"/>
    <property type="evidence" value="ECO:0007669"/>
    <property type="project" value="TreeGrafter"/>
</dbReference>
<proteinExistence type="predicted"/>
<dbReference type="GO" id="GO:0005652">
    <property type="term" value="C:nuclear lamina"/>
    <property type="evidence" value="ECO:0007669"/>
    <property type="project" value="TreeGrafter"/>
</dbReference>
<dbReference type="PANTHER" id="PTHR45721:SF12">
    <property type="entry name" value="INTERMEDIATE FILAMENT PROTEIN IFA-1"/>
    <property type="match status" value="1"/>
</dbReference>
<dbReference type="Proteomes" id="UP000597762">
    <property type="component" value="Unassembled WGS sequence"/>
</dbReference>
<dbReference type="AlphaFoldDB" id="A0A812C3W5"/>
<dbReference type="InterPro" id="IPR036415">
    <property type="entry name" value="Lamin_tail_dom_sf"/>
</dbReference>
<keyword evidence="4" id="KW-1185">Reference proteome</keyword>
<dbReference type="GO" id="GO:0031507">
    <property type="term" value="P:heterochromatin formation"/>
    <property type="evidence" value="ECO:0007669"/>
    <property type="project" value="TreeGrafter"/>
</dbReference>
<organism evidence="3 4">
    <name type="scientific">Acanthosepion pharaonis</name>
    <name type="common">Pharaoh cuttlefish</name>
    <name type="synonym">Sepia pharaonis</name>
    <dbReference type="NCBI Taxonomy" id="158019"/>
    <lineage>
        <taxon>Eukaryota</taxon>
        <taxon>Metazoa</taxon>
        <taxon>Spiralia</taxon>
        <taxon>Lophotrochozoa</taxon>
        <taxon>Mollusca</taxon>
        <taxon>Cephalopoda</taxon>
        <taxon>Coleoidea</taxon>
        <taxon>Decapodiformes</taxon>
        <taxon>Sepiida</taxon>
        <taxon>Sepiina</taxon>
        <taxon>Sepiidae</taxon>
        <taxon>Acanthosepion</taxon>
    </lineage>
</organism>